<dbReference type="PANTHER" id="PTHR22589">
    <property type="entry name" value="CARNITINE O-ACYLTRANSFERASE"/>
    <property type="match status" value="1"/>
</dbReference>
<protein>
    <recommendedName>
        <fullName evidence="2">Choline/carnitine acyltransferase domain-containing protein</fullName>
    </recommendedName>
</protein>
<proteinExistence type="predicted"/>
<evidence type="ECO:0000256" key="1">
    <source>
        <dbReference type="ARBA" id="ARBA00023315"/>
    </source>
</evidence>
<organism evidence="3 4">
    <name type="scientific">Strongylocentrotus purpuratus</name>
    <name type="common">Purple sea urchin</name>
    <dbReference type="NCBI Taxonomy" id="7668"/>
    <lineage>
        <taxon>Eukaryota</taxon>
        <taxon>Metazoa</taxon>
        <taxon>Echinodermata</taxon>
        <taxon>Eleutherozoa</taxon>
        <taxon>Echinozoa</taxon>
        <taxon>Echinoidea</taxon>
        <taxon>Euechinoidea</taxon>
        <taxon>Echinacea</taxon>
        <taxon>Camarodonta</taxon>
        <taxon>Echinidea</taxon>
        <taxon>Strongylocentrotidae</taxon>
        <taxon>Strongylocentrotus</taxon>
    </lineage>
</organism>
<dbReference type="InterPro" id="IPR000542">
    <property type="entry name" value="Carn_acyl_trans"/>
</dbReference>
<dbReference type="GeneID" id="100893742"/>
<keyword evidence="4" id="KW-1185">Reference proteome</keyword>
<dbReference type="Gene3D" id="3.30.559.70">
    <property type="entry name" value="Choline/Carnitine o-acyltransferase, domain 2"/>
    <property type="match status" value="1"/>
</dbReference>
<dbReference type="PANTHER" id="PTHR22589:SF67">
    <property type="entry name" value="PEROXISOMAL CARNITINE O-OCTANOYLTRANSFERASE"/>
    <property type="match status" value="1"/>
</dbReference>
<feature type="domain" description="Choline/carnitine acyltransferase" evidence="2">
    <location>
        <begin position="20"/>
        <end position="193"/>
    </location>
</feature>
<dbReference type="InParanoid" id="A0A7M7P7S8"/>
<dbReference type="Proteomes" id="UP000007110">
    <property type="component" value="Unassembled WGS sequence"/>
</dbReference>
<dbReference type="Pfam" id="PF00755">
    <property type="entry name" value="Carn_acyltransf"/>
    <property type="match status" value="1"/>
</dbReference>
<keyword evidence="1" id="KW-0808">Transferase</keyword>
<name>A0A7M7P7S8_STRPU</name>
<dbReference type="GO" id="GO:0016746">
    <property type="term" value="F:acyltransferase activity"/>
    <property type="evidence" value="ECO:0007669"/>
    <property type="project" value="UniProtKB-KW"/>
</dbReference>
<evidence type="ECO:0000313" key="4">
    <source>
        <dbReference type="Proteomes" id="UP000007110"/>
    </source>
</evidence>
<dbReference type="KEGG" id="spu:100893742"/>
<keyword evidence="1" id="KW-0012">Acyltransferase</keyword>
<dbReference type="EnsemblMetazoa" id="XM_030990821">
    <property type="protein sequence ID" value="XP_030846681"/>
    <property type="gene ID" value="LOC100893742"/>
</dbReference>
<dbReference type="OMA" id="GELEDWW"/>
<evidence type="ECO:0000259" key="2">
    <source>
        <dbReference type="Pfam" id="PF00755"/>
    </source>
</evidence>
<reference evidence="3" key="2">
    <citation type="submission" date="2021-01" db="UniProtKB">
        <authorList>
            <consortium name="EnsemblMetazoa"/>
        </authorList>
    </citation>
    <scope>IDENTIFICATION</scope>
</reference>
<dbReference type="AlphaFoldDB" id="A0A7M7P7S8"/>
<evidence type="ECO:0000313" key="3">
    <source>
        <dbReference type="EnsemblMetazoa" id="XP_030846681"/>
    </source>
</evidence>
<dbReference type="OrthoDB" id="240216at2759"/>
<accession>A0A7M7P7S8</accession>
<dbReference type="InterPro" id="IPR042231">
    <property type="entry name" value="Cho/carn_acyl_trans_2"/>
</dbReference>
<reference evidence="4" key="1">
    <citation type="submission" date="2015-02" db="EMBL/GenBank/DDBJ databases">
        <title>Genome sequencing for Strongylocentrotus purpuratus.</title>
        <authorList>
            <person name="Murali S."/>
            <person name="Liu Y."/>
            <person name="Vee V."/>
            <person name="English A."/>
            <person name="Wang M."/>
            <person name="Skinner E."/>
            <person name="Han Y."/>
            <person name="Muzny D.M."/>
            <person name="Worley K.C."/>
            <person name="Gibbs R.A."/>
        </authorList>
    </citation>
    <scope>NUCLEOTIDE SEQUENCE</scope>
</reference>
<dbReference type="SUPFAM" id="SSF52777">
    <property type="entry name" value="CoA-dependent acyltransferases"/>
    <property type="match status" value="1"/>
</dbReference>
<dbReference type="InterPro" id="IPR039551">
    <property type="entry name" value="Cho/carn_acyl_trans"/>
</dbReference>
<sequence length="203" mass="23046">MEMFDPCREMFPGDKNRAGTQRYSMDQMRGLFHACREPGQEKDSLYRYFKTEQEGPCPTHIHVMCNGHIFKMTVFDLEGQVLTPPEIHRQLVFIKESCSQRGQGIGALTADDRVSYAQAFDHLVSLDSCNRSHIEIIKTSIMGLILDDGSPKSYTESCLHGVAGPTPHNRWFDKTFSAIVTSNGVVCYNCDVSIRNYIKNKEQ</sequence>
<dbReference type="RefSeq" id="XP_030846681.1">
    <property type="nucleotide sequence ID" value="XM_030990821.1"/>
</dbReference>